<sequence length="422" mass="49171">MSVSEEVGSTYYEVDHDELLEDIIDAYETREPLYIWGRTGIGKSYTVREAARRLAEKFGRKYSERPEDADSEHFVLVDRRLAQMEPTDLLGVLYKDNGVSKWHYPDWLVRLTKQWEEQQGVEVKGILFFDELNLASQIIQNAAYSIINERRIHELELADGVTVIAAGNVAEDKAYTFDLADPLKTRFTHVTLKIPVFKDEESRKGWYYWAAEKGIDGRILAFLSFRPDLLFRYIENDRTFPTPRGWEKASRLMKRKSNEEAWRAVAKACGYAAGLQFKEFMELSADIDIDEVLKKPEMFLDFDISVRFSVIASLSHLYTQKPDRYAERMMKLAAHLFTGIYDDRKLNEYIRLAEKYAGTAKESEDEMEKIRRKMREMEGERQAELAALILSSMKDVNREKFSEVLFKSKYSTAVVDLVYYTI</sequence>
<dbReference type="GO" id="GO:0016887">
    <property type="term" value="F:ATP hydrolysis activity"/>
    <property type="evidence" value="ECO:0007669"/>
    <property type="project" value="InterPro"/>
</dbReference>
<evidence type="ECO:0000313" key="3">
    <source>
        <dbReference type="EMBL" id="ADC64692.1"/>
    </source>
</evidence>
<dbReference type="AlphaFoldDB" id="D3S359"/>
<organism evidence="3 4">
    <name type="scientific">Ferroglobus placidus (strain DSM 10642 / AEDII12DO)</name>
    <dbReference type="NCBI Taxonomy" id="589924"/>
    <lineage>
        <taxon>Archaea</taxon>
        <taxon>Methanobacteriati</taxon>
        <taxon>Methanobacteriota</taxon>
        <taxon>Archaeoglobi</taxon>
        <taxon>Archaeoglobales</taxon>
        <taxon>Archaeoglobaceae</taxon>
        <taxon>Ferroglobus</taxon>
    </lineage>
</organism>
<evidence type="ECO:0000256" key="1">
    <source>
        <dbReference type="SAM" id="Coils"/>
    </source>
</evidence>
<dbReference type="GeneID" id="8778019"/>
<dbReference type="STRING" id="589924.Ferp_0518"/>
<name>D3S359_FERPA</name>
<dbReference type="eggNOG" id="arCOG04159">
    <property type="taxonomic scope" value="Archaea"/>
</dbReference>
<keyword evidence="1" id="KW-0175">Coiled coil</keyword>
<accession>D3S359</accession>
<dbReference type="InterPro" id="IPR027417">
    <property type="entry name" value="P-loop_NTPase"/>
</dbReference>
<dbReference type="EMBL" id="CP001899">
    <property type="protein sequence ID" value="ADC64692.1"/>
    <property type="molecule type" value="Genomic_DNA"/>
</dbReference>
<dbReference type="InterPro" id="IPR011704">
    <property type="entry name" value="ATPase_dyneun-rel_AAA"/>
</dbReference>
<evidence type="ECO:0000313" key="4">
    <source>
        <dbReference type="Proteomes" id="UP000002613"/>
    </source>
</evidence>
<dbReference type="HOGENOM" id="CLU_053995_1_0_2"/>
<reference evidence="3 4" key="2">
    <citation type="journal article" date="2011" name="Stand. Genomic Sci.">
        <title>Complete genome sequence of Ferroglobus placidus AEDII12DO.</title>
        <authorList>
            <person name="Anderson I."/>
            <person name="Risso C."/>
            <person name="Holmes D."/>
            <person name="Lucas S."/>
            <person name="Copeland A."/>
            <person name="Lapidus A."/>
            <person name="Cheng J.F."/>
            <person name="Bruce D."/>
            <person name="Goodwin L."/>
            <person name="Pitluck S."/>
            <person name="Saunders E."/>
            <person name="Brettin T."/>
            <person name="Detter J.C."/>
            <person name="Han C."/>
            <person name="Tapia R."/>
            <person name="Larimer F."/>
            <person name="Land M."/>
            <person name="Hauser L."/>
            <person name="Woyke T."/>
            <person name="Lovley D."/>
            <person name="Kyrpides N."/>
            <person name="Ivanova N."/>
        </authorList>
    </citation>
    <scope>NUCLEOTIDE SEQUENCE [LARGE SCALE GENOMIC DNA]</scope>
    <source>
        <strain evidence="4">DSM 10642 / AEDII12DO</strain>
    </source>
</reference>
<proteinExistence type="predicted"/>
<dbReference type="GO" id="GO:0005524">
    <property type="term" value="F:ATP binding"/>
    <property type="evidence" value="ECO:0007669"/>
    <property type="project" value="InterPro"/>
</dbReference>
<reference evidence="4" key="1">
    <citation type="submission" date="2010-02" db="EMBL/GenBank/DDBJ databases">
        <title>Complete sequence of Ferroglobus placidus DSM 10642.</title>
        <authorList>
            <consortium name="US DOE Joint Genome Institute"/>
            <person name="Lucas S."/>
            <person name="Copeland A."/>
            <person name="Lapidus A."/>
            <person name="Cheng J.-F."/>
            <person name="Bruce D."/>
            <person name="Goodwin L."/>
            <person name="Pitluck S."/>
            <person name="Saunders E."/>
            <person name="Brettin T."/>
            <person name="Detter J.C."/>
            <person name="Han C."/>
            <person name="Tapia R."/>
            <person name="Larimer F."/>
            <person name="Land M."/>
            <person name="Hauser L."/>
            <person name="Kyrpides N."/>
            <person name="Ivanova N."/>
            <person name="Holmes D."/>
            <person name="Lovley D."/>
            <person name="Kyrpides N."/>
            <person name="Anderson I.J."/>
            <person name="Woyke T."/>
        </authorList>
    </citation>
    <scope>NUCLEOTIDE SEQUENCE [LARGE SCALE GENOMIC DNA]</scope>
    <source>
        <strain evidence="4">DSM 10642 / AEDII12DO</strain>
    </source>
</reference>
<dbReference type="RefSeq" id="WP_012965038.1">
    <property type="nucleotide sequence ID" value="NC_013849.1"/>
</dbReference>
<dbReference type="OrthoDB" id="359548at2157"/>
<dbReference type="Proteomes" id="UP000002613">
    <property type="component" value="Chromosome"/>
</dbReference>
<dbReference type="PaxDb" id="589924-Ferp_0518"/>
<feature type="coiled-coil region" evidence="1">
    <location>
        <begin position="353"/>
        <end position="387"/>
    </location>
</feature>
<dbReference type="SUPFAM" id="SSF52540">
    <property type="entry name" value="P-loop containing nucleoside triphosphate hydrolases"/>
    <property type="match status" value="1"/>
</dbReference>
<protein>
    <submittedName>
        <fullName evidence="3">ATPase associated with various cellular activities AAA_5</fullName>
    </submittedName>
</protein>
<dbReference type="KEGG" id="fpl:Ferp_0518"/>
<gene>
    <name evidence="3" type="ordered locus">Ferp_0518</name>
</gene>
<dbReference type="Gene3D" id="3.40.50.300">
    <property type="entry name" value="P-loop containing nucleotide triphosphate hydrolases"/>
    <property type="match status" value="1"/>
</dbReference>
<keyword evidence="4" id="KW-1185">Reference proteome</keyword>
<evidence type="ECO:0000259" key="2">
    <source>
        <dbReference type="Pfam" id="PF07728"/>
    </source>
</evidence>
<dbReference type="Pfam" id="PF07728">
    <property type="entry name" value="AAA_5"/>
    <property type="match status" value="1"/>
</dbReference>
<feature type="domain" description="ATPase dynein-related AAA" evidence="2">
    <location>
        <begin position="34"/>
        <end position="187"/>
    </location>
</feature>